<keyword evidence="2" id="KW-1185">Reference proteome</keyword>
<accession>A0ABW8V802</accession>
<dbReference type="Gene3D" id="3.40.50.300">
    <property type="entry name" value="P-loop containing nucleotide triphosphate hydrolases"/>
    <property type="match status" value="1"/>
</dbReference>
<gene>
    <name evidence="1" type="ORF">ACJ41P_15795</name>
</gene>
<dbReference type="EMBL" id="JBJLSN010000020">
    <property type="protein sequence ID" value="MFL7902595.1"/>
    <property type="molecule type" value="Genomic_DNA"/>
</dbReference>
<dbReference type="RefSeq" id="WP_407824500.1">
    <property type="nucleotide sequence ID" value="NZ_JBJLSN010000020.1"/>
</dbReference>
<evidence type="ECO:0000313" key="1">
    <source>
        <dbReference type="EMBL" id="MFL7902595.1"/>
    </source>
</evidence>
<dbReference type="InterPro" id="IPR027417">
    <property type="entry name" value="P-loop_NTPase"/>
</dbReference>
<dbReference type="Pfam" id="PF13481">
    <property type="entry name" value="AAA_25"/>
    <property type="match status" value="1"/>
</dbReference>
<reference evidence="1 2" key="1">
    <citation type="submission" date="2024-11" db="EMBL/GenBank/DDBJ databases">
        <title>Draft genome sequences of two bacteria associated to sugarcane roots in Colombia.</title>
        <authorList>
            <person name="Pardo-Diaz S."/>
            <person name="Masmela-Mendoza J."/>
            <person name="Delgadillo-Duran P."/>
            <person name="Bautista E.J."/>
            <person name="Rojas-Tapias D.F."/>
        </authorList>
    </citation>
    <scope>NUCLEOTIDE SEQUENCE [LARGE SCALE GENOMIC DNA]</scope>
    <source>
        <strain evidence="1 2">Ap18</strain>
    </source>
</reference>
<dbReference type="Proteomes" id="UP001628281">
    <property type="component" value="Unassembled WGS sequence"/>
</dbReference>
<sequence length="707" mass="77086">MTPLVGAYGAWFAGGFGNLIAVVPPGAPLSERTKLRLEDRGKVPGKRGHDGRWFGFSGWQKHETTAEDVATWEGWKANLGLRAAHFPGLDLDVTCPELRDLCKGLALRVLGPAPARTGRAPKLLLVYRLADGQMPMVRRRVWFKGPDGREHLVEMLGQGQQYVVEGIHPITTRPYTWDTHPAERGADALTPITHAQLDAFFAELHDLLDSAGSCTEIREEGSGDEVKDREAIVQDELKAPSLDALTDAVSRIPNDNTQFPSRTDYLRMGCAIKAAGADDPDRAMEVWEEWAARWEGNETIAGNDPIEVVSDWERMKPPFEVGWGYIRDVAQEHGYPAAAEDFDALPDDLTDLLPKAPTDVFPALSLADCLAVQQRPVKWCIEGWLPESGLVVIFGPSNAFKSFIAIDMALCIANGMPWHGHRVAQGPVLYLALEGGDGVVRQRVPGWHRHHSRLDADPPFRVITVPVTLSKAADAEKLRRTADACFGEPPALICVDVLKRSMTGSDSSDEDVAPLLDTVRRVFPSTCILFITHTGWGDANRSRGSTDLWGSFDTRLKANGEAAARRVTLEVERHKDAESGGKMAFTLDIAETGLADDEGQPVTTLVPVSAALSEFDASPGRGLTGTQQAVLDALRNLIDSEDAMTTTGGTRAVKIQTWRKEAYARLKGSMADDSRRKAFSRAQTDLEGAGIIATRGDLVSLTLLGEV</sequence>
<evidence type="ECO:0000313" key="2">
    <source>
        <dbReference type="Proteomes" id="UP001628281"/>
    </source>
</evidence>
<organism evidence="1 2">
    <name type="scientific">Azospirillum argentinense</name>
    <dbReference type="NCBI Taxonomy" id="2970906"/>
    <lineage>
        <taxon>Bacteria</taxon>
        <taxon>Pseudomonadati</taxon>
        <taxon>Pseudomonadota</taxon>
        <taxon>Alphaproteobacteria</taxon>
        <taxon>Rhodospirillales</taxon>
        <taxon>Azospirillaceae</taxon>
        <taxon>Azospirillum</taxon>
    </lineage>
</organism>
<dbReference type="SUPFAM" id="SSF52540">
    <property type="entry name" value="P-loop containing nucleoside triphosphate hydrolases"/>
    <property type="match status" value="1"/>
</dbReference>
<name>A0ABW8V802_9PROT</name>
<protein>
    <submittedName>
        <fullName evidence="1">AAA family ATPase</fullName>
    </submittedName>
</protein>
<comment type="caution">
    <text evidence="1">The sequence shown here is derived from an EMBL/GenBank/DDBJ whole genome shotgun (WGS) entry which is preliminary data.</text>
</comment>
<proteinExistence type="predicted"/>